<protein>
    <submittedName>
        <fullName evidence="2">Uncharacterized protein</fullName>
    </submittedName>
</protein>
<accession>X1M903</accession>
<reference evidence="2" key="1">
    <citation type="journal article" date="2014" name="Front. Microbiol.">
        <title>High frequency of phylogenetically diverse reductive dehalogenase-homologous genes in deep subseafloor sedimentary metagenomes.</title>
        <authorList>
            <person name="Kawai M."/>
            <person name="Futagami T."/>
            <person name="Toyoda A."/>
            <person name="Takaki Y."/>
            <person name="Nishi S."/>
            <person name="Hori S."/>
            <person name="Arai W."/>
            <person name="Tsubouchi T."/>
            <person name="Morono Y."/>
            <person name="Uchiyama I."/>
            <person name="Ito T."/>
            <person name="Fujiyama A."/>
            <person name="Inagaki F."/>
            <person name="Takami H."/>
        </authorList>
    </citation>
    <scope>NUCLEOTIDE SEQUENCE</scope>
    <source>
        <strain evidence="2">Expedition CK06-06</strain>
    </source>
</reference>
<sequence length="201" mass="21404">MVISNSAARAILPNNFEAIFSRATNLSFLGTENSTDISTVNFNPGSGSWSLYNQTGSELLFQEAILNSVQFATGTVTVLNTVLNGESVTSSATLNVDWYLGAHVISKDHASYDIGNATCTIFSTSTAENTIWKWSGSGWGSASTSQITTTTDSGDATGTIPQPGTDGAIRIREYSATSTTSTYYKYNLQITAAGFSNYSYD</sequence>
<proteinExistence type="predicted"/>
<dbReference type="AlphaFoldDB" id="X1M903"/>
<evidence type="ECO:0000313" key="2">
    <source>
        <dbReference type="EMBL" id="GAI28112.1"/>
    </source>
</evidence>
<feature type="compositionally biased region" description="Low complexity" evidence="1">
    <location>
        <begin position="145"/>
        <end position="159"/>
    </location>
</feature>
<feature type="non-terminal residue" evidence="2">
    <location>
        <position position="201"/>
    </location>
</feature>
<comment type="caution">
    <text evidence="2">The sequence shown here is derived from an EMBL/GenBank/DDBJ whole genome shotgun (WGS) entry which is preliminary data.</text>
</comment>
<gene>
    <name evidence="2" type="ORF">S06H3_30337</name>
</gene>
<evidence type="ECO:0000256" key="1">
    <source>
        <dbReference type="SAM" id="MobiDB-lite"/>
    </source>
</evidence>
<dbReference type="EMBL" id="BARV01017857">
    <property type="protein sequence ID" value="GAI28112.1"/>
    <property type="molecule type" value="Genomic_DNA"/>
</dbReference>
<feature type="region of interest" description="Disordered" evidence="1">
    <location>
        <begin position="145"/>
        <end position="164"/>
    </location>
</feature>
<organism evidence="2">
    <name type="scientific">marine sediment metagenome</name>
    <dbReference type="NCBI Taxonomy" id="412755"/>
    <lineage>
        <taxon>unclassified sequences</taxon>
        <taxon>metagenomes</taxon>
        <taxon>ecological metagenomes</taxon>
    </lineage>
</organism>
<name>X1M903_9ZZZZ</name>